<dbReference type="EMBL" id="JBFXLU010000009">
    <property type="protein sequence ID" value="KAL2855896.1"/>
    <property type="molecule type" value="Genomic_DNA"/>
</dbReference>
<protein>
    <recommendedName>
        <fullName evidence="3">Ubiquitin-like domain-containing protein</fullName>
    </recommendedName>
</protein>
<comment type="caution">
    <text evidence="1">The sequence shown here is derived from an EMBL/GenBank/DDBJ whole genome shotgun (WGS) entry which is preliminary data.</text>
</comment>
<proteinExistence type="predicted"/>
<evidence type="ECO:0000313" key="1">
    <source>
        <dbReference type="EMBL" id="KAL2855896.1"/>
    </source>
</evidence>
<dbReference type="SUPFAM" id="SSF54236">
    <property type="entry name" value="Ubiquitin-like"/>
    <property type="match status" value="1"/>
</dbReference>
<gene>
    <name evidence="1" type="ORF">BJY01DRAFT_243076</name>
</gene>
<dbReference type="Proteomes" id="UP001610446">
    <property type="component" value="Unassembled WGS sequence"/>
</dbReference>
<keyword evidence="2" id="KW-1185">Reference proteome</keyword>
<dbReference type="CDD" id="cd17039">
    <property type="entry name" value="Ubl_ubiquitin_like"/>
    <property type="match status" value="1"/>
</dbReference>
<name>A0ABR4KUG4_9EURO</name>
<evidence type="ECO:0008006" key="3">
    <source>
        <dbReference type="Google" id="ProtNLM"/>
    </source>
</evidence>
<organism evidence="1 2">
    <name type="scientific">Aspergillus pseudoustus</name>
    <dbReference type="NCBI Taxonomy" id="1810923"/>
    <lineage>
        <taxon>Eukaryota</taxon>
        <taxon>Fungi</taxon>
        <taxon>Dikarya</taxon>
        <taxon>Ascomycota</taxon>
        <taxon>Pezizomycotina</taxon>
        <taxon>Eurotiomycetes</taxon>
        <taxon>Eurotiomycetidae</taxon>
        <taxon>Eurotiales</taxon>
        <taxon>Aspergillaceae</taxon>
        <taxon>Aspergillus</taxon>
        <taxon>Aspergillus subgen. Nidulantes</taxon>
    </lineage>
</organism>
<accession>A0ABR4KUG4</accession>
<dbReference type="Gene3D" id="3.10.20.90">
    <property type="entry name" value="Phosphatidylinositol 3-kinase Catalytic Subunit, Chain A, domain 1"/>
    <property type="match status" value="1"/>
</dbReference>
<reference evidence="1 2" key="1">
    <citation type="submission" date="2024-07" db="EMBL/GenBank/DDBJ databases">
        <title>Section-level genome sequencing and comparative genomics of Aspergillus sections Usti and Cavernicolus.</title>
        <authorList>
            <consortium name="Lawrence Berkeley National Laboratory"/>
            <person name="Nybo J.L."/>
            <person name="Vesth T.C."/>
            <person name="Theobald S."/>
            <person name="Frisvad J.C."/>
            <person name="Larsen T.O."/>
            <person name="Kjaerboelling I."/>
            <person name="Rothschild-Mancinelli K."/>
            <person name="Lyhne E.K."/>
            <person name="Kogle M.E."/>
            <person name="Barry K."/>
            <person name="Clum A."/>
            <person name="Na H."/>
            <person name="Ledsgaard L."/>
            <person name="Lin J."/>
            <person name="Lipzen A."/>
            <person name="Kuo A."/>
            <person name="Riley R."/>
            <person name="Mondo S."/>
            <person name="Labutti K."/>
            <person name="Haridas S."/>
            <person name="Pangalinan J."/>
            <person name="Salamov A.A."/>
            <person name="Simmons B.A."/>
            <person name="Magnuson J.K."/>
            <person name="Chen J."/>
            <person name="Drula E."/>
            <person name="Henrissat B."/>
            <person name="Wiebenga A."/>
            <person name="Lubbers R.J."/>
            <person name="Gomes A.C."/>
            <person name="Makela M.R."/>
            <person name="Stajich J."/>
            <person name="Grigoriev I.V."/>
            <person name="Mortensen U.H."/>
            <person name="De Vries R.P."/>
            <person name="Baker S.E."/>
            <person name="Andersen M.R."/>
        </authorList>
    </citation>
    <scope>NUCLEOTIDE SEQUENCE [LARGE SCALE GENOMIC DNA]</scope>
    <source>
        <strain evidence="1 2">CBS 123904</strain>
    </source>
</reference>
<sequence length="197" mass="22130">MTTYPPPPEYPHEATIYIQRKLDPAQAITVDLNMSLRDFKVTAERVLGVAVADQRIYQRGVMFSACCCGGCRGYKDDQSLGHYDIRNGDTVMIIPCLTQGSGKEYSFTTEIFARNLIPQQLPVMVDMNMLVLELKDLIVERFNSTFSYKLEALHMRLVYKTKDGPRELLNGQSFVSCFGLPANTLKVRGCAGVGFKK</sequence>
<dbReference type="InterPro" id="IPR029071">
    <property type="entry name" value="Ubiquitin-like_domsf"/>
</dbReference>
<evidence type="ECO:0000313" key="2">
    <source>
        <dbReference type="Proteomes" id="UP001610446"/>
    </source>
</evidence>